<evidence type="ECO:0000313" key="12">
    <source>
        <dbReference type="Proteomes" id="UP000190837"/>
    </source>
</evidence>
<dbReference type="InterPro" id="IPR017665">
    <property type="entry name" value="Guanylate_kinase"/>
</dbReference>
<evidence type="ECO:0000256" key="9">
    <source>
        <dbReference type="HAMAP-Rule" id="MF_00328"/>
    </source>
</evidence>
<dbReference type="EMBL" id="FKLO01000014">
    <property type="protein sequence ID" value="SAY55700.1"/>
    <property type="molecule type" value="Genomic_DNA"/>
</dbReference>
<dbReference type="EC" id="2.7.4.8" evidence="2 9"/>
<evidence type="ECO:0000256" key="2">
    <source>
        <dbReference type="ARBA" id="ARBA00012961"/>
    </source>
</evidence>
<dbReference type="SMART" id="SM00072">
    <property type="entry name" value="GuKc"/>
    <property type="match status" value="1"/>
</dbReference>
<dbReference type="Proteomes" id="UP000190837">
    <property type="component" value="Unassembled WGS sequence"/>
</dbReference>
<evidence type="ECO:0000259" key="10">
    <source>
        <dbReference type="PROSITE" id="PS50052"/>
    </source>
</evidence>
<dbReference type="InterPro" id="IPR008144">
    <property type="entry name" value="Guanylate_kin-like_dom"/>
</dbReference>
<organism evidence="11 12">
    <name type="scientific">Cardiobacterium hominis</name>
    <dbReference type="NCBI Taxonomy" id="2718"/>
    <lineage>
        <taxon>Bacteria</taxon>
        <taxon>Pseudomonadati</taxon>
        <taxon>Pseudomonadota</taxon>
        <taxon>Gammaproteobacteria</taxon>
        <taxon>Cardiobacteriales</taxon>
        <taxon>Cardiobacteriaceae</taxon>
        <taxon>Cardiobacterium</taxon>
    </lineage>
</organism>
<keyword evidence="6 9" id="KW-0418">Kinase</keyword>
<dbReference type="Gene3D" id="3.30.63.10">
    <property type="entry name" value="Guanylate Kinase phosphate binding domain"/>
    <property type="match status" value="1"/>
</dbReference>
<dbReference type="AlphaFoldDB" id="A0A1C3HNR0"/>
<dbReference type="GO" id="GO:0005829">
    <property type="term" value="C:cytosol"/>
    <property type="evidence" value="ECO:0007669"/>
    <property type="project" value="TreeGrafter"/>
</dbReference>
<dbReference type="PROSITE" id="PS00856">
    <property type="entry name" value="GUANYLATE_KINASE_1"/>
    <property type="match status" value="1"/>
</dbReference>
<dbReference type="PANTHER" id="PTHR23117">
    <property type="entry name" value="GUANYLATE KINASE-RELATED"/>
    <property type="match status" value="1"/>
</dbReference>
<protein>
    <recommendedName>
        <fullName evidence="3 9">Guanylate kinase</fullName>
        <ecNumber evidence="2 9">2.7.4.8</ecNumber>
    </recommendedName>
    <alternativeName>
        <fullName evidence="8 9">GMP kinase</fullName>
    </alternativeName>
</protein>
<comment type="similarity">
    <text evidence="1 9">Belongs to the guanylate kinase family.</text>
</comment>
<evidence type="ECO:0000256" key="6">
    <source>
        <dbReference type="ARBA" id="ARBA00022777"/>
    </source>
</evidence>
<dbReference type="FunFam" id="3.30.63.10:FF:000002">
    <property type="entry name" value="Guanylate kinase 1"/>
    <property type="match status" value="1"/>
</dbReference>
<proteinExistence type="inferred from homology"/>
<keyword evidence="4 9" id="KW-0808">Transferase</keyword>
<dbReference type="Gene3D" id="3.40.50.300">
    <property type="entry name" value="P-loop containing nucleotide triphosphate hydrolases"/>
    <property type="match status" value="1"/>
</dbReference>
<accession>A0A1C3HNR0</accession>
<dbReference type="Pfam" id="PF00625">
    <property type="entry name" value="Guanylate_kin"/>
    <property type="match status" value="1"/>
</dbReference>
<sequence>MQGQLWIVAAPSGGGKTSLIAEAVRTLDNVVESVSHTTRAARPGEVDGVHYYFVEPAQFQAMIDADGFLEYAQVFHNAYGTAAASVDALLAAGKDVILSIDWQGAQQVMARRPDTRSVFLLPPSLEALRERLTARGQDNPAIVAQRMAEAEEQISHYRAFEFVIVNEDFQRAAGELQALILCDRLRRTRREADLQLLLRQLGQE</sequence>
<keyword evidence="7 9" id="KW-0067">ATP-binding</keyword>
<reference evidence="12" key="1">
    <citation type="submission" date="2016-04" db="EMBL/GenBank/DDBJ databases">
        <authorList>
            <person name="Tagini F."/>
        </authorList>
    </citation>
    <scope>NUCLEOTIDE SEQUENCE [LARGE SCALE GENOMIC DNA]</scope>
    <source>
        <strain evidence="12">CHUV0807</strain>
    </source>
</reference>
<evidence type="ECO:0000313" key="11">
    <source>
        <dbReference type="EMBL" id="SAY55700.1"/>
    </source>
</evidence>
<dbReference type="PANTHER" id="PTHR23117:SF13">
    <property type="entry name" value="GUANYLATE KINASE"/>
    <property type="match status" value="1"/>
</dbReference>
<dbReference type="GO" id="GO:0004385">
    <property type="term" value="F:GMP kinase activity"/>
    <property type="evidence" value="ECO:0007669"/>
    <property type="project" value="UniProtKB-UniRule"/>
</dbReference>
<dbReference type="GO" id="GO:0005524">
    <property type="term" value="F:ATP binding"/>
    <property type="evidence" value="ECO:0007669"/>
    <property type="project" value="UniProtKB-UniRule"/>
</dbReference>
<gene>
    <name evidence="9" type="primary">gmk</name>
    <name evidence="11" type="ORF">CHUV0807_0210</name>
</gene>
<dbReference type="InterPro" id="IPR008145">
    <property type="entry name" value="GK/Ca_channel_bsu"/>
</dbReference>
<evidence type="ECO:0000256" key="3">
    <source>
        <dbReference type="ARBA" id="ARBA00016296"/>
    </source>
</evidence>
<dbReference type="CDD" id="cd00071">
    <property type="entry name" value="GMPK"/>
    <property type="match status" value="1"/>
</dbReference>
<evidence type="ECO:0000256" key="5">
    <source>
        <dbReference type="ARBA" id="ARBA00022741"/>
    </source>
</evidence>
<comment type="subcellular location">
    <subcellularLocation>
        <location evidence="9">Cytoplasm</location>
    </subcellularLocation>
</comment>
<dbReference type="InterPro" id="IPR020590">
    <property type="entry name" value="Guanylate_kinase_CS"/>
</dbReference>
<feature type="domain" description="Guanylate kinase-like" evidence="10">
    <location>
        <begin position="3"/>
        <end position="181"/>
    </location>
</feature>
<comment type="function">
    <text evidence="9">Essential for recycling GMP and indirectly, cGMP.</text>
</comment>
<evidence type="ECO:0000256" key="8">
    <source>
        <dbReference type="ARBA" id="ARBA00030128"/>
    </source>
</evidence>
<evidence type="ECO:0000256" key="4">
    <source>
        <dbReference type="ARBA" id="ARBA00022679"/>
    </source>
</evidence>
<keyword evidence="9" id="KW-0963">Cytoplasm</keyword>
<dbReference type="InterPro" id="IPR027417">
    <property type="entry name" value="P-loop_NTPase"/>
</dbReference>
<name>A0A1C3HNR0_9GAMM</name>
<dbReference type="SUPFAM" id="SSF52540">
    <property type="entry name" value="P-loop containing nucleoside triphosphate hydrolases"/>
    <property type="match status" value="1"/>
</dbReference>
<comment type="catalytic activity">
    <reaction evidence="9">
        <text>GMP + ATP = GDP + ADP</text>
        <dbReference type="Rhea" id="RHEA:20780"/>
        <dbReference type="ChEBI" id="CHEBI:30616"/>
        <dbReference type="ChEBI" id="CHEBI:58115"/>
        <dbReference type="ChEBI" id="CHEBI:58189"/>
        <dbReference type="ChEBI" id="CHEBI:456216"/>
        <dbReference type="EC" id="2.7.4.8"/>
    </reaction>
</comment>
<dbReference type="HAMAP" id="MF_00328">
    <property type="entry name" value="Guanylate_kinase"/>
    <property type="match status" value="1"/>
</dbReference>
<dbReference type="RefSeq" id="WP_079538970.1">
    <property type="nucleotide sequence ID" value="NZ_CALFOW010000128.1"/>
</dbReference>
<dbReference type="PROSITE" id="PS50052">
    <property type="entry name" value="GUANYLATE_KINASE_2"/>
    <property type="match status" value="1"/>
</dbReference>
<feature type="binding site" evidence="9">
    <location>
        <begin position="10"/>
        <end position="17"/>
    </location>
    <ligand>
        <name>ATP</name>
        <dbReference type="ChEBI" id="CHEBI:30616"/>
    </ligand>
</feature>
<dbReference type="NCBIfam" id="TIGR03263">
    <property type="entry name" value="guanyl_kin"/>
    <property type="match status" value="1"/>
</dbReference>
<evidence type="ECO:0000256" key="7">
    <source>
        <dbReference type="ARBA" id="ARBA00022840"/>
    </source>
</evidence>
<evidence type="ECO:0000256" key="1">
    <source>
        <dbReference type="ARBA" id="ARBA00005790"/>
    </source>
</evidence>
<keyword evidence="5 9" id="KW-0547">Nucleotide-binding</keyword>